<accession>A0A1H0QLR0</accession>
<feature type="transmembrane region" description="Helical" evidence="1">
    <location>
        <begin position="29"/>
        <end position="46"/>
    </location>
</feature>
<dbReference type="InterPro" id="IPR018639">
    <property type="entry name" value="DUF2062"/>
</dbReference>
<dbReference type="Proteomes" id="UP000199073">
    <property type="component" value="Unassembled WGS sequence"/>
</dbReference>
<dbReference type="PANTHER" id="PTHR40547">
    <property type="entry name" value="SLL0298 PROTEIN"/>
    <property type="match status" value="1"/>
</dbReference>
<proteinExistence type="predicted"/>
<feature type="transmembrane region" description="Helical" evidence="1">
    <location>
        <begin position="132"/>
        <end position="158"/>
    </location>
</feature>
<dbReference type="AlphaFoldDB" id="A0A1H0QLR0"/>
<keyword evidence="1" id="KW-0812">Transmembrane</keyword>
<dbReference type="PANTHER" id="PTHR40547:SF1">
    <property type="entry name" value="SLL0298 PROTEIN"/>
    <property type="match status" value="1"/>
</dbReference>
<gene>
    <name evidence="3" type="ORF">SAMN05660330_02012</name>
</gene>
<evidence type="ECO:0000259" key="2">
    <source>
        <dbReference type="Pfam" id="PF09835"/>
    </source>
</evidence>
<feature type="transmembrane region" description="Helical" evidence="1">
    <location>
        <begin position="82"/>
        <end position="99"/>
    </location>
</feature>
<evidence type="ECO:0000313" key="4">
    <source>
        <dbReference type="Proteomes" id="UP000199073"/>
    </source>
</evidence>
<evidence type="ECO:0000313" key="3">
    <source>
        <dbReference type="EMBL" id="SDP17985.1"/>
    </source>
</evidence>
<feature type="domain" description="DUF2062" evidence="2">
    <location>
        <begin position="11"/>
        <end position="158"/>
    </location>
</feature>
<sequence length="169" mass="18427">MMSARNSRLYRTLKYFYLKFIRLKGSPKVLAGGTAIGVLVGLSPTVPLHTPLILVLTVLTKTSSVAAILVSLVVFNPVTIFPIYYCSIAIGNLVTPYKVNYATLEIIRTLHSEGLGLTGLLHELASLGFETLVVLVVGGFIFSLPFAVLSYYCSLSYFHNSKALPKKRG</sequence>
<dbReference type="RefSeq" id="WP_092222393.1">
    <property type="nucleotide sequence ID" value="NZ_FNJI01000012.1"/>
</dbReference>
<dbReference type="Pfam" id="PF09835">
    <property type="entry name" value="DUF2062"/>
    <property type="match status" value="1"/>
</dbReference>
<evidence type="ECO:0000256" key="1">
    <source>
        <dbReference type="SAM" id="Phobius"/>
    </source>
</evidence>
<keyword evidence="1" id="KW-1133">Transmembrane helix</keyword>
<dbReference type="EMBL" id="FNJI01000012">
    <property type="protein sequence ID" value="SDP17985.1"/>
    <property type="molecule type" value="Genomic_DNA"/>
</dbReference>
<keyword evidence="1" id="KW-0472">Membrane</keyword>
<reference evidence="3 4" key="1">
    <citation type="submission" date="2016-10" db="EMBL/GenBank/DDBJ databases">
        <authorList>
            <person name="de Groot N.N."/>
        </authorList>
    </citation>
    <scope>NUCLEOTIDE SEQUENCE [LARGE SCALE GENOMIC DNA]</scope>
    <source>
        <strain evidence="3 4">DSM 12130</strain>
    </source>
</reference>
<dbReference type="STRING" id="91360.SAMN05660330_02012"/>
<protein>
    <recommendedName>
        <fullName evidence="2">DUF2062 domain-containing protein</fullName>
    </recommendedName>
</protein>
<keyword evidence="4" id="KW-1185">Reference proteome</keyword>
<organism evidence="3 4">
    <name type="scientific">Desulforhopalus singaporensis</name>
    <dbReference type="NCBI Taxonomy" id="91360"/>
    <lineage>
        <taxon>Bacteria</taxon>
        <taxon>Pseudomonadati</taxon>
        <taxon>Thermodesulfobacteriota</taxon>
        <taxon>Desulfobulbia</taxon>
        <taxon>Desulfobulbales</taxon>
        <taxon>Desulfocapsaceae</taxon>
        <taxon>Desulforhopalus</taxon>
    </lineage>
</organism>
<feature type="transmembrane region" description="Helical" evidence="1">
    <location>
        <begin position="52"/>
        <end position="75"/>
    </location>
</feature>
<dbReference type="OrthoDB" id="9794343at2"/>
<name>A0A1H0QLR0_9BACT</name>